<name>A0ABD0MLB0_CIRMR</name>
<dbReference type="CDD" id="cd06263">
    <property type="entry name" value="MAM"/>
    <property type="match status" value="1"/>
</dbReference>
<dbReference type="Gene3D" id="2.60.120.200">
    <property type="match status" value="1"/>
</dbReference>
<dbReference type="InterPro" id="IPR000998">
    <property type="entry name" value="MAM_dom"/>
</dbReference>
<dbReference type="PRINTS" id="PR00020">
    <property type="entry name" value="MAMDOMAIN"/>
</dbReference>
<dbReference type="AlphaFoldDB" id="A0ABD0MLB0"/>
<dbReference type="Proteomes" id="UP001529510">
    <property type="component" value="Unassembled WGS sequence"/>
</dbReference>
<feature type="compositionally biased region" description="Low complexity" evidence="1">
    <location>
        <begin position="132"/>
        <end position="141"/>
    </location>
</feature>
<comment type="caution">
    <text evidence="3">The sequence shown here is derived from an EMBL/GenBank/DDBJ whole genome shotgun (WGS) entry which is preliminary data.</text>
</comment>
<feature type="non-terminal residue" evidence="3">
    <location>
        <position position="1"/>
    </location>
</feature>
<proteinExistence type="predicted"/>
<dbReference type="SUPFAM" id="SSF49899">
    <property type="entry name" value="Concanavalin A-like lectins/glucanases"/>
    <property type="match status" value="1"/>
</dbReference>
<feature type="region of interest" description="Disordered" evidence="1">
    <location>
        <begin position="119"/>
        <end position="149"/>
    </location>
</feature>
<evidence type="ECO:0000313" key="3">
    <source>
        <dbReference type="EMBL" id="KAL0149666.1"/>
    </source>
</evidence>
<dbReference type="EMBL" id="JAMKFB020000368">
    <property type="protein sequence ID" value="KAL0149666.1"/>
    <property type="molecule type" value="Genomic_DNA"/>
</dbReference>
<dbReference type="PROSITE" id="PS50060">
    <property type="entry name" value="MAM_2"/>
    <property type="match status" value="1"/>
</dbReference>
<dbReference type="InterPro" id="IPR051560">
    <property type="entry name" value="MAM_domain-containing"/>
</dbReference>
<feature type="domain" description="MAM" evidence="2">
    <location>
        <begin position="1"/>
        <end position="115"/>
    </location>
</feature>
<keyword evidence="4" id="KW-1185">Reference proteome</keyword>
<organism evidence="3 4">
    <name type="scientific">Cirrhinus mrigala</name>
    <name type="common">Mrigala</name>
    <dbReference type="NCBI Taxonomy" id="683832"/>
    <lineage>
        <taxon>Eukaryota</taxon>
        <taxon>Metazoa</taxon>
        <taxon>Chordata</taxon>
        <taxon>Craniata</taxon>
        <taxon>Vertebrata</taxon>
        <taxon>Euteleostomi</taxon>
        <taxon>Actinopterygii</taxon>
        <taxon>Neopterygii</taxon>
        <taxon>Teleostei</taxon>
        <taxon>Ostariophysi</taxon>
        <taxon>Cypriniformes</taxon>
        <taxon>Cyprinidae</taxon>
        <taxon>Labeoninae</taxon>
        <taxon>Labeonini</taxon>
        <taxon>Cirrhinus</taxon>
    </lineage>
</organism>
<accession>A0ABD0MLB0</accession>
<feature type="non-terminal residue" evidence="3">
    <location>
        <position position="149"/>
    </location>
</feature>
<dbReference type="InterPro" id="IPR013320">
    <property type="entry name" value="ConA-like_dom_sf"/>
</dbReference>
<dbReference type="Pfam" id="PF00629">
    <property type="entry name" value="MAM"/>
    <property type="match status" value="1"/>
</dbReference>
<sequence>GFYMYIEGDSAVHGDTARLLSAECADTQPQCLQFWYHMYGSSWTMGLSVYLLQYGNVAKEVWRMRENQGNMWHLARVDLRPEVKFSVIFEGRRGSSAQSDVAIDDVSLYRGACSDLPNPVTPSSVPLPPITTTPQSTSIQTAEIPNDSA</sequence>
<gene>
    <name evidence="3" type="ORF">M9458_055029</name>
</gene>
<protein>
    <recommendedName>
        <fullName evidence="2">MAM domain-containing protein</fullName>
    </recommendedName>
</protein>
<dbReference type="PANTHER" id="PTHR23282:SF142">
    <property type="entry name" value="MAM DOMAIN-CONTAINING PROTEIN"/>
    <property type="match status" value="1"/>
</dbReference>
<dbReference type="PANTHER" id="PTHR23282">
    <property type="entry name" value="APICAL ENDOSOMAL GLYCOPROTEIN PRECURSOR"/>
    <property type="match status" value="1"/>
</dbReference>
<dbReference type="SMART" id="SM00137">
    <property type="entry name" value="MAM"/>
    <property type="match status" value="1"/>
</dbReference>
<reference evidence="3 4" key="1">
    <citation type="submission" date="2024-05" db="EMBL/GenBank/DDBJ databases">
        <title>Genome sequencing and assembly of Indian major carp, Cirrhinus mrigala (Hamilton, 1822).</title>
        <authorList>
            <person name="Mohindra V."/>
            <person name="Chowdhury L.M."/>
            <person name="Lal K."/>
            <person name="Jena J.K."/>
        </authorList>
    </citation>
    <scope>NUCLEOTIDE SEQUENCE [LARGE SCALE GENOMIC DNA]</scope>
    <source>
        <strain evidence="3">CM1030</strain>
        <tissue evidence="3">Blood</tissue>
    </source>
</reference>
<evidence type="ECO:0000259" key="2">
    <source>
        <dbReference type="PROSITE" id="PS50060"/>
    </source>
</evidence>
<evidence type="ECO:0000313" key="4">
    <source>
        <dbReference type="Proteomes" id="UP001529510"/>
    </source>
</evidence>
<evidence type="ECO:0000256" key="1">
    <source>
        <dbReference type="SAM" id="MobiDB-lite"/>
    </source>
</evidence>